<sequence length="224" mass="25151">MSSDTHNRTRDCTAFEVAIICALSLEADAMMALFDHFWEQEQQHYEKSDGDTNSYTIGRLGQHHVVLVHMSHMGKASAANVAANLRSSFPHIRLALLVGICGGVPFVDGGKEEITLGDIVISTQIVQSDFGRQYSDTFIRKNTAQDNLSRQNQDIGAFISSLQTKVATLEEQIRTNTVTLFNAENPKNLKRSEDIFWCNSFRRPGHKVCPTSRPHRYTGTCYRL</sequence>
<gene>
    <name evidence="2" type="ORF">NFIA_005140</name>
</gene>
<dbReference type="Pfam" id="PF01048">
    <property type="entry name" value="PNP_UDP_1"/>
    <property type="match status" value="1"/>
</dbReference>
<evidence type="ECO:0000259" key="1">
    <source>
        <dbReference type="Pfam" id="PF01048"/>
    </source>
</evidence>
<evidence type="ECO:0000313" key="3">
    <source>
        <dbReference type="Proteomes" id="UP000006702"/>
    </source>
</evidence>
<dbReference type="PANTHER" id="PTHR46082">
    <property type="entry name" value="ATP/GTP-BINDING PROTEIN-RELATED"/>
    <property type="match status" value="1"/>
</dbReference>
<dbReference type="VEuPathDB" id="FungiDB:NFIA_005140"/>
<dbReference type="STRING" id="331117.A1DKB3"/>
<dbReference type="EMBL" id="DS027697">
    <property type="protein sequence ID" value="EAW17152.1"/>
    <property type="molecule type" value="Genomic_DNA"/>
</dbReference>
<dbReference type="InterPro" id="IPR035994">
    <property type="entry name" value="Nucleoside_phosphorylase_sf"/>
</dbReference>
<dbReference type="KEGG" id="nfi:NFIA_005140"/>
<dbReference type="GeneID" id="4585478"/>
<dbReference type="GO" id="GO:0003824">
    <property type="term" value="F:catalytic activity"/>
    <property type="evidence" value="ECO:0007669"/>
    <property type="project" value="InterPro"/>
</dbReference>
<dbReference type="HOGENOM" id="CLU_1235325_0_0_1"/>
<feature type="domain" description="Nucleoside phosphorylase" evidence="1">
    <location>
        <begin position="17"/>
        <end position="134"/>
    </location>
</feature>
<dbReference type="Gene3D" id="3.40.50.1580">
    <property type="entry name" value="Nucleoside phosphorylase domain"/>
    <property type="match status" value="1"/>
</dbReference>
<dbReference type="RefSeq" id="XP_001259049.1">
    <property type="nucleotide sequence ID" value="XM_001259048.1"/>
</dbReference>
<dbReference type="PANTHER" id="PTHR46082:SF6">
    <property type="entry name" value="AAA+ ATPASE DOMAIN-CONTAINING PROTEIN-RELATED"/>
    <property type="match status" value="1"/>
</dbReference>
<proteinExistence type="predicted"/>
<organism evidence="2 3">
    <name type="scientific">Neosartorya fischeri (strain ATCC 1020 / DSM 3700 / CBS 544.65 / FGSC A1164 / JCM 1740 / NRRL 181 / WB 181)</name>
    <name type="common">Aspergillus fischerianus</name>
    <dbReference type="NCBI Taxonomy" id="331117"/>
    <lineage>
        <taxon>Eukaryota</taxon>
        <taxon>Fungi</taxon>
        <taxon>Dikarya</taxon>
        <taxon>Ascomycota</taxon>
        <taxon>Pezizomycotina</taxon>
        <taxon>Eurotiomycetes</taxon>
        <taxon>Eurotiomycetidae</taxon>
        <taxon>Eurotiales</taxon>
        <taxon>Aspergillaceae</taxon>
        <taxon>Aspergillus</taxon>
        <taxon>Aspergillus subgen. Fumigati</taxon>
    </lineage>
</organism>
<dbReference type="Proteomes" id="UP000006702">
    <property type="component" value="Unassembled WGS sequence"/>
</dbReference>
<dbReference type="SUPFAM" id="SSF53167">
    <property type="entry name" value="Purine and uridine phosphorylases"/>
    <property type="match status" value="1"/>
</dbReference>
<reference evidence="3" key="1">
    <citation type="journal article" date="2008" name="PLoS Genet.">
        <title>Genomic islands in the pathogenic filamentous fungus Aspergillus fumigatus.</title>
        <authorList>
            <person name="Fedorova N.D."/>
            <person name="Khaldi N."/>
            <person name="Joardar V.S."/>
            <person name="Maiti R."/>
            <person name="Amedeo P."/>
            <person name="Anderson M.J."/>
            <person name="Crabtree J."/>
            <person name="Silva J.C."/>
            <person name="Badger J.H."/>
            <person name="Albarraq A."/>
            <person name="Angiuoli S."/>
            <person name="Bussey H."/>
            <person name="Bowyer P."/>
            <person name="Cotty P.J."/>
            <person name="Dyer P.S."/>
            <person name="Egan A."/>
            <person name="Galens K."/>
            <person name="Fraser-Liggett C.M."/>
            <person name="Haas B.J."/>
            <person name="Inman J.M."/>
            <person name="Kent R."/>
            <person name="Lemieux S."/>
            <person name="Malavazi I."/>
            <person name="Orvis J."/>
            <person name="Roemer T."/>
            <person name="Ronning C.M."/>
            <person name="Sundaram J.P."/>
            <person name="Sutton G."/>
            <person name="Turner G."/>
            <person name="Venter J.C."/>
            <person name="White O.R."/>
            <person name="Whitty B.R."/>
            <person name="Youngman P."/>
            <person name="Wolfe K.H."/>
            <person name="Goldman G.H."/>
            <person name="Wortman J.R."/>
            <person name="Jiang B."/>
            <person name="Denning D.W."/>
            <person name="Nierman W.C."/>
        </authorList>
    </citation>
    <scope>NUCLEOTIDE SEQUENCE [LARGE SCALE GENOMIC DNA]</scope>
    <source>
        <strain evidence="3">ATCC 1020 / DSM 3700 / CBS 544.65 / FGSC A1164 / JCM 1740 / NRRL 181 / WB 181</strain>
    </source>
</reference>
<accession>A1DKB3</accession>
<dbReference type="GO" id="GO:0009116">
    <property type="term" value="P:nucleoside metabolic process"/>
    <property type="evidence" value="ECO:0007669"/>
    <property type="project" value="InterPro"/>
</dbReference>
<protein>
    <recommendedName>
        <fullName evidence="1">Nucleoside phosphorylase domain-containing protein</fullName>
    </recommendedName>
</protein>
<dbReference type="InterPro" id="IPR000845">
    <property type="entry name" value="Nucleoside_phosphorylase_d"/>
</dbReference>
<dbReference type="OMA" id="PRINNTE"/>
<keyword evidence="3" id="KW-1185">Reference proteome</keyword>
<evidence type="ECO:0000313" key="2">
    <source>
        <dbReference type="EMBL" id="EAW17152.1"/>
    </source>
</evidence>
<name>A1DKB3_NEOFI</name>
<dbReference type="OrthoDB" id="1658288at2759"/>
<dbReference type="InterPro" id="IPR053137">
    <property type="entry name" value="NLR-like"/>
</dbReference>
<dbReference type="AlphaFoldDB" id="A1DKB3"/>